<reference evidence="2 3" key="1">
    <citation type="submission" date="2015-04" db="EMBL/GenBank/DDBJ databases">
        <title>Draft Genome Sequence of the Novel Agar-Digesting Marine Bacterium Q1.</title>
        <authorList>
            <person name="Li Y."/>
            <person name="Li D."/>
            <person name="Chen G."/>
            <person name="Du Z."/>
        </authorList>
    </citation>
    <scope>NUCLEOTIDE SEQUENCE [LARGE SCALE GENOMIC DNA]</scope>
    <source>
        <strain evidence="2 3">Q1</strain>
    </source>
</reference>
<sequence>MELFNVNRRNFLKMTGISAGGLILGWSVPKFAIAATADNEHSLNAYLLISTDNTITLFSPNPEIGQGVKTALPMIIAEELEADWQAVVVKQSTIDSKLYKRQAAGGSRSVNVSWDKLRYAGASAKLMLIKAASLEWQVAEAECFAENAHVIHKATQRKLSYGELAEKAALLDVPADKQVKLKSVNEYNLIGKRVGGVDNAAIVTGQPLFGIDQQIPNMLYATYAKCPAYNGKPISANLAEVKQQPGVIDAFIIKGSRSPRQLPHGVAIVGTSTWAVFKAKQILKVKWDTKKAAKDSLTQLQAQAGKFALHDKGDQALLTQGDVKQGFKQAEQTVSSLYTYPYLAHTPLEPMNASAWYTGDALHIWAPAQIPQGGKSLAAKYCKLDESKVVFHQTRVGGGFGRRLANDYVMEAVAISKQIKQPVQYVSTREEDTTHDHYRPSAFFKMKAGIDKQGKISAWQEHFITLGGNKKAGGPAGRILPEFPAPLLSNFELTQSLVKSRMPIGAMRAPISNGVAFPLQSFLHEISTAAKRDHLEFLLEILGDPVWLKPNNKDSLHTGRAAEVLKLAATKAGWGKPLAKGQGMGIAFYFSHSTPVAQVVELSVDSNKKIKLHKITVAADAGPIVNLSGAEHQCQGSVIDGISIAMGQEITFTNGVVEQTNFDDYPLQRINGIPEIEVHFIQSDFQPTGLGEPALPPTAPALCNAIAAATGERVYQLPLNKSGFSL</sequence>
<dbReference type="PANTHER" id="PTHR47495">
    <property type="entry name" value="ALDEHYDE DEHYDROGENASE"/>
    <property type="match status" value="1"/>
</dbReference>
<protein>
    <recommendedName>
        <fullName evidence="1">Aldehyde oxidase/xanthine dehydrogenase a/b hammerhead domain-containing protein</fullName>
    </recommendedName>
</protein>
<evidence type="ECO:0000313" key="3">
    <source>
        <dbReference type="Proteomes" id="UP000037600"/>
    </source>
</evidence>
<evidence type="ECO:0000259" key="1">
    <source>
        <dbReference type="SMART" id="SM01008"/>
    </source>
</evidence>
<dbReference type="InterPro" id="IPR037165">
    <property type="entry name" value="AldOxase/xan_DH_Mopterin-bd_sf"/>
</dbReference>
<dbReference type="Pfam" id="PF02738">
    <property type="entry name" value="MoCoBD_1"/>
    <property type="match status" value="1"/>
</dbReference>
<dbReference type="PIRSF" id="PIRSF036389">
    <property type="entry name" value="IOR_B"/>
    <property type="match status" value="1"/>
</dbReference>
<feature type="domain" description="Aldehyde oxidase/xanthine dehydrogenase a/b hammerhead" evidence="1">
    <location>
        <begin position="204"/>
        <end position="291"/>
    </location>
</feature>
<dbReference type="GO" id="GO:0016491">
    <property type="term" value="F:oxidoreductase activity"/>
    <property type="evidence" value="ECO:0007669"/>
    <property type="project" value="InterPro"/>
</dbReference>
<dbReference type="PROSITE" id="PS51318">
    <property type="entry name" value="TAT"/>
    <property type="match status" value="1"/>
</dbReference>
<dbReference type="SUPFAM" id="SSF56003">
    <property type="entry name" value="Molybdenum cofactor-binding domain"/>
    <property type="match status" value="2"/>
</dbReference>
<dbReference type="InterPro" id="IPR036856">
    <property type="entry name" value="Ald_Oxase/Xan_DH_a/b_sf"/>
</dbReference>
<proteinExistence type="predicted"/>
<dbReference type="InterPro" id="IPR012368">
    <property type="entry name" value="OxRdtase_Mopterin-bd_su_IorB"/>
</dbReference>
<name>A0A0J8GWD1_9ALTE</name>
<dbReference type="SUPFAM" id="SSF54665">
    <property type="entry name" value="CO dehydrogenase molybdoprotein N-domain-like"/>
    <property type="match status" value="1"/>
</dbReference>
<dbReference type="OrthoDB" id="9767994at2"/>
<dbReference type="Gene3D" id="3.90.1170.50">
    <property type="entry name" value="Aldehyde oxidase/xanthine dehydrogenase, a/b hammerhead"/>
    <property type="match status" value="1"/>
</dbReference>
<evidence type="ECO:0000313" key="2">
    <source>
        <dbReference type="EMBL" id="KMT67080.1"/>
    </source>
</evidence>
<dbReference type="EMBL" id="LAZL01000001">
    <property type="protein sequence ID" value="KMT67080.1"/>
    <property type="molecule type" value="Genomic_DNA"/>
</dbReference>
<keyword evidence="3" id="KW-1185">Reference proteome</keyword>
<dbReference type="InterPro" id="IPR046867">
    <property type="entry name" value="AldOxase/xan_DH_MoCoBD2"/>
</dbReference>
<dbReference type="InterPro" id="IPR000674">
    <property type="entry name" value="Ald_Oxase/Xan_DH_a/b"/>
</dbReference>
<organism evidence="2 3">
    <name type="scientific">Catenovulum maritimum</name>
    <dbReference type="NCBI Taxonomy" id="1513271"/>
    <lineage>
        <taxon>Bacteria</taxon>
        <taxon>Pseudomonadati</taxon>
        <taxon>Pseudomonadota</taxon>
        <taxon>Gammaproteobacteria</taxon>
        <taxon>Alteromonadales</taxon>
        <taxon>Alteromonadaceae</taxon>
        <taxon>Catenovulum</taxon>
    </lineage>
</organism>
<accession>A0A0J8GWD1</accession>
<gene>
    <name evidence="2" type="ORF">XM47_00360</name>
</gene>
<dbReference type="RefSeq" id="WP_048688054.1">
    <property type="nucleotide sequence ID" value="NZ_KQ130482.1"/>
</dbReference>
<dbReference type="AlphaFoldDB" id="A0A0J8GWD1"/>
<dbReference type="PANTHER" id="PTHR47495:SF3">
    <property type="entry name" value="BLR6219 PROTEIN"/>
    <property type="match status" value="1"/>
</dbReference>
<comment type="caution">
    <text evidence="2">The sequence shown here is derived from an EMBL/GenBank/DDBJ whole genome shotgun (WGS) entry which is preliminary data.</text>
</comment>
<dbReference type="Gene3D" id="3.30.365.10">
    <property type="entry name" value="Aldehyde oxidase/xanthine dehydrogenase, molybdopterin binding domain"/>
    <property type="match status" value="4"/>
</dbReference>
<dbReference type="InterPro" id="IPR052516">
    <property type="entry name" value="N-heterocyclic_Hydroxylase"/>
</dbReference>
<dbReference type="PATRIC" id="fig|1513271.3.peg.75"/>
<dbReference type="SMART" id="SM01008">
    <property type="entry name" value="Ald_Xan_dh_C"/>
    <property type="match status" value="1"/>
</dbReference>
<dbReference type="Pfam" id="PF20256">
    <property type="entry name" value="MoCoBD_2"/>
    <property type="match status" value="2"/>
</dbReference>
<dbReference type="InterPro" id="IPR008274">
    <property type="entry name" value="AldOxase/xan_DH_MoCoBD1"/>
</dbReference>
<dbReference type="STRING" id="1513271.XM47_00360"/>
<dbReference type="InterPro" id="IPR006311">
    <property type="entry name" value="TAT_signal"/>
</dbReference>
<dbReference type="Proteomes" id="UP000037600">
    <property type="component" value="Unassembled WGS sequence"/>
</dbReference>